<accession>A0A1G7SRK4</accession>
<dbReference type="GO" id="GO:0070573">
    <property type="term" value="F:metallodipeptidase activity"/>
    <property type="evidence" value="ECO:0007669"/>
    <property type="project" value="InterPro"/>
</dbReference>
<evidence type="ECO:0000313" key="2">
    <source>
        <dbReference type="Proteomes" id="UP000199415"/>
    </source>
</evidence>
<evidence type="ECO:0000313" key="1">
    <source>
        <dbReference type="EMBL" id="SDG25601.1"/>
    </source>
</evidence>
<dbReference type="SUPFAM" id="SSF51556">
    <property type="entry name" value="Metallo-dependent hydrolases"/>
    <property type="match status" value="1"/>
</dbReference>
<gene>
    <name evidence="1" type="ORF">SAMN05216241_107119</name>
</gene>
<dbReference type="InterPro" id="IPR008257">
    <property type="entry name" value="Pept_M19"/>
</dbReference>
<dbReference type="STRING" id="1082479.SAMN05216241_107119"/>
<reference evidence="1 2" key="1">
    <citation type="submission" date="2016-10" db="EMBL/GenBank/DDBJ databases">
        <authorList>
            <person name="de Groot N.N."/>
        </authorList>
    </citation>
    <scope>NUCLEOTIDE SEQUENCE [LARGE SCALE GENOMIC DNA]</scope>
    <source>
        <strain evidence="1 2">DSM 25584</strain>
    </source>
</reference>
<dbReference type="EMBL" id="FNCE01000007">
    <property type="protein sequence ID" value="SDG25601.1"/>
    <property type="molecule type" value="Genomic_DNA"/>
</dbReference>
<dbReference type="Proteomes" id="UP000199415">
    <property type="component" value="Unassembled WGS sequence"/>
</dbReference>
<dbReference type="GO" id="GO:0006508">
    <property type="term" value="P:proteolysis"/>
    <property type="evidence" value="ECO:0007669"/>
    <property type="project" value="InterPro"/>
</dbReference>
<dbReference type="PANTHER" id="PTHR10443">
    <property type="entry name" value="MICROSOMAL DIPEPTIDASE"/>
    <property type="match status" value="1"/>
</dbReference>
<dbReference type="PROSITE" id="PS51257">
    <property type="entry name" value="PROKAR_LIPOPROTEIN"/>
    <property type="match status" value="1"/>
</dbReference>
<dbReference type="Gene3D" id="3.20.20.140">
    <property type="entry name" value="Metal-dependent hydrolases"/>
    <property type="match status" value="1"/>
</dbReference>
<proteinExistence type="predicted"/>
<name>A0A1G7SRK4_9PROT</name>
<keyword evidence="2" id="KW-1185">Reference proteome</keyword>
<dbReference type="PROSITE" id="PS51365">
    <property type="entry name" value="RENAL_DIPEPTIDASE_2"/>
    <property type="match status" value="1"/>
</dbReference>
<organism evidence="1 2">
    <name type="scientific">Limimonas halophila</name>
    <dbReference type="NCBI Taxonomy" id="1082479"/>
    <lineage>
        <taxon>Bacteria</taxon>
        <taxon>Pseudomonadati</taxon>
        <taxon>Pseudomonadota</taxon>
        <taxon>Alphaproteobacteria</taxon>
        <taxon>Rhodospirillales</taxon>
        <taxon>Rhodovibrionaceae</taxon>
        <taxon>Limimonas</taxon>
    </lineage>
</organism>
<dbReference type="Pfam" id="PF01244">
    <property type="entry name" value="Peptidase_M19"/>
    <property type="match status" value="1"/>
</dbReference>
<dbReference type="InterPro" id="IPR032466">
    <property type="entry name" value="Metal_Hydrolase"/>
</dbReference>
<sequence>MRAMRRFGPLVVACGLLAGCADWIDEDMNAVYEPADAPAVTEETRELHSSLFVADLHADTMLWDRDLLERADFGHVDLPRLVEGNVALQVFAVVTKTPKKEEAPADAELVNPKASKCIAPDNLNEVGWLQVAQMRPLDTWFSLHDRAFYQIDRLKGFIDRSQKRHEANAKAPYLMLVRDVGDLQELIAKRQNGEPVVGALLAVEGAHWIGGDGMPVEKGVRELFDAGVRMVAPTHRFNNALGASSEGCDQRAGLTDDGRTFLEAAEGRGMVIDLAHATDRGISQGTADRSGPVVVSHTGVRSRCDQAQHAGDCVYERNLRRDEIQDVARTGGVVAIGYWPQAAGRGMESVAATFHAAYKALSAPDFVDEMRRQEPDYDPLDHIALGSDFDGAVKTPFDVAGLQTLTAALRQFPTPEGVPAFDDEALRRIYGRNVCKILAAQLPADGSDTPENTCSNL</sequence>
<protein>
    <submittedName>
        <fullName evidence="1">Zn-dependent dipeptidase, dipeptidase homolog</fullName>
    </submittedName>
</protein>
<dbReference type="PANTHER" id="PTHR10443:SF12">
    <property type="entry name" value="DIPEPTIDASE"/>
    <property type="match status" value="1"/>
</dbReference>
<dbReference type="AlphaFoldDB" id="A0A1G7SRK4"/>